<dbReference type="PANTHER" id="PTHR36050:SF1">
    <property type="entry name" value="O-FUCOSYLTRANSFERASE 30"/>
    <property type="match status" value="1"/>
</dbReference>
<evidence type="ECO:0000313" key="2">
    <source>
        <dbReference type="EMBL" id="CAG8699023.1"/>
    </source>
</evidence>
<feature type="non-terminal residue" evidence="2">
    <location>
        <position position="385"/>
    </location>
</feature>
<name>A0A9N9HP98_9GLOM</name>
<keyword evidence="1" id="KW-0812">Transmembrane</keyword>
<keyword evidence="1" id="KW-1133">Transmembrane helix</keyword>
<feature type="transmembrane region" description="Helical" evidence="1">
    <location>
        <begin position="12"/>
        <end position="30"/>
    </location>
</feature>
<keyword evidence="3" id="KW-1185">Reference proteome</keyword>
<accession>A0A9N9HP98</accession>
<dbReference type="PANTHER" id="PTHR36050">
    <property type="entry name" value="O-FUCOSYLTRANSFERASE 30"/>
    <property type="match status" value="1"/>
</dbReference>
<proteinExistence type="predicted"/>
<comment type="caution">
    <text evidence="2">The sequence shown here is derived from an EMBL/GenBank/DDBJ whole genome shotgun (WGS) entry which is preliminary data.</text>
</comment>
<dbReference type="AlphaFoldDB" id="A0A9N9HP98"/>
<protein>
    <submittedName>
        <fullName evidence="2">2669_t:CDS:1</fullName>
    </submittedName>
</protein>
<keyword evidence="1" id="KW-0472">Membrane</keyword>
<dbReference type="EMBL" id="CAJVPV010016633">
    <property type="protein sequence ID" value="CAG8699023.1"/>
    <property type="molecule type" value="Genomic_DNA"/>
</dbReference>
<dbReference type="OrthoDB" id="1882547at2759"/>
<dbReference type="Proteomes" id="UP000789342">
    <property type="component" value="Unassembled WGS sequence"/>
</dbReference>
<reference evidence="2" key="1">
    <citation type="submission" date="2021-06" db="EMBL/GenBank/DDBJ databases">
        <authorList>
            <person name="Kallberg Y."/>
            <person name="Tangrot J."/>
            <person name="Rosling A."/>
        </authorList>
    </citation>
    <scope>NUCLEOTIDE SEQUENCE</scope>
    <source>
        <strain evidence="2">CL551</strain>
    </source>
</reference>
<gene>
    <name evidence="2" type="ORF">AMORRO_LOCUS12013</name>
</gene>
<evidence type="ECO:0000256" key="1">
    <source>
        <dbReference type="SAM" id="Phobius"/>
    </source>
</evidence>
<evidence type="ECO:0000313" key="3">
    <source>
        <dbReference type="Proteomes" id="UP000789342"/>
    </source>
</evidence>
<sequence length="385" mass="44610">MIAISHVGIRTVFFSGLWLFMIIAFFHVFYREDLTSSSGQTDSLLDTRQQFKDVEVRVHKEFNIDPEERFLAYFAHSGFHNQRVALENALLLAKILNRTLLMPPILFGPPIPWARFDKLYEKLLVSTKMGLEHCWKIPDQIPLPAECLNYFSSTAVSWDFLFDMEPIREWHKIVDRWEPSYGWLSQNLRISLDEDFHFIKDTTLFDYRIHDSSFGSPQNVKYKRKFDIKELEEIDKKVLHLGSLFGLHRVTVEKPDSVEHAKFIGKHLIPHNTIIQNAADSIVEQLGGIGNFIGLHIRVSDGFFVTTARENVDTIYRRIVKSNTNLTLEDLNILEGDTHDQDTLMGGSIHDNETKINRHLEERGYSNDRVQCRKSLHPTNAGINT</sequence>
<organism evidence="2 3">
    <name type="scientific">Acaulospora morrowiae</name>
    <dbReference type="NCBI Taxonomy" id="94023"/>
    <lineage>
        <taxon>Eukaryota</taxon>
        <taxon>Fungi</taxon>
        <taxon>Fungi incertae sedis</taxon>
        <taxon>Mucoromycota</taxon>
        <taxon>Glomeromycotina</taxon>
        <taxon>Glomeromycetes</taxon>
        <taxon>Diversisporales</taxon>
        <taxon>Acaulosporaceae</taxon>
        <taxon>Acaulospora</taxon>
    </lineage>
</organism>